<gene>
    <name evidence="1" type="ORF">S01H1_79867</name>
</gene>
<evidence type="ECO:0000313" key="1">
    <source>
        <dbReference type="EMBL" id="GAG43582.1"/>
    </source>
</evidence>
<comment type="caution">
    <text evidence="1">The sequence shown here is derived from an EMBL/GenBank/DDBJ whole genome shotgun (WGS) entry which is preliminary data.</text>
</comment>
<proteinExistence type="predicted"/>
<feature type="non-terminal residue" evidence="1">
    <location>
        <position position="43"/>
    </location>
</feature>
<protein>
    <recommendedName>
        <fullName evidence="2">Twin-arginine translocation signal domain-containing protein</fullName>
    </recommendedName>
</protein>
<name>X0Y8G0_9ZZZZ</name>
<dbReference type="EMBL" id="BARS01053882">
    <property type="protein sequence ID" value="GAG43582.1"/>
    <property type="molecule type" value="Genomic_DNA"/>
</dbReference>
<dbReference type="PROSITE" id="PS51318">
    <property type="entry name" value="TAT"/>
    <property type="match status" value="1"/>
</dbReference>
<dbReference type="InterPro" id="IPR019546">
    <property type="entry name" value="TAT_signal_bac_arc"/>
</dbReference>
<dbReference type="AlphaFoldDB" id="X0Y8G0"/>
<organism evidence="1">
    <name type="scientific">marine sediment metagenome</name>
    <dbReference type="NCBI Taxonomy" id="412755"/>
    <lineage>
        <taxon>unclassified sequences</taxon>
        <taxon>metagenomes</taxon>
        <taxon>ecological metagenomes</taxon>
    </lineage>
</organism>
<sequence length="43" mass="4703">MLGVLIMKDKKINRRQFLRSVGLGAAALAVPRSALAERVVKKP</sequence>
<evidence type="ECO:0008006" key="2">
    <source>
        <dbReference type="Google" id="ProtNLM"/>
    </source>
</evidence>
<dbReference type="NCBIfam" id="TIGR01409">
    <property type="entry name" value="TAT_signal_seq"/>
    <property type="match status" value="1"/>
</dbReference>
<dbReference type="Pfam" id="PF10518">
    <property type="entry name" value="TAT_signal"/>
    <property type="match status" value="1"/>
</dbReference>
<dbReference type="InterPro" id="IPR006311">
    <property type="entry name" value="TAT_signal"/>
</dbReference>
<reference evidence="1" key="1">
    <citation type="journal article" date="2014" name="Front. Microbiol.">
        <title>High frequency of phylogenetically diverse reductive dehalogenase-homologous genes in deep subseafloor sedimentary metagenomes.</title>
        <authorList>
            <person name="Kawai M."/>
            <person name="Futagami T."/>
            <person name="Toyoda A."/>
            <person name="Takaki Y."/>
            <person name="Nishi S."/>
            <person name="Hori S."/>
            <person name="Arai W."/>
            <person name="Tsubouchi T."/>
            <person name="Morono Y."/>
            <person name="Uchiyama I."/>
            <person name="Ito T."/>
            <person name="Fujiyama A."/>
            <person name="Inagaki F."/>
            <person name="Takami H."/>
        </authorList>
    </citation>
    <scope>NUCLEOTIDE SEQUENCE</scope>
    <source>
        <strain evidence="1">Expedition CK06-06</strain>
    </source>
</reference>
<accession>X0Y8G0</accession>